<feature type="domain" description="PX" evidence="12">
    <location>
        <begin position="47"/>
        <end position="164"/>
    </location>
</feature>
<dbReference type="Gene3D" id="3.30.1520.10">
    <property type="entry name" value="Phox-like domain"/>
    <property type="match status" value="1"/>
</dbReference>
<dbReference type="PANTHER" id="PTHR46209:SF2">
    <property type="entry name" value="SORTING NEXIN-10"/>
    <property type="match status" value="1"/>
</dbReference>
<comment type="similarity">
    <text evidence="3">Belongs to the sorting nexin family.</text>
</comment>
<name>A0AAV7MA53_PLEWA</name>
<evidence type="ECO:0000259" key="12">
    <source>
        <dbReference type="PROSITE" id="PS50195"/>
    </source>
</evidence>
<dbReference type="InterPro" id="IPR043544">
    <property type="entry name" value="SNX10/11"/>
</dbReference>
<dbReference type="GO" id="GO:0005768">
    <property type="term" value="C:endosome"/>
    <property type="evidence" value="ECO:0007669"/>
    <property type="project" value="UniProtKB-SubCell"/>
</dbReference>
<feature type="compositionally biased region" description="Basic and acidic residues" evidence="11">
    <location>
        <begin position="229"/>
        <end position="238"/>
    </location>
</feature>
<proteinExistence type="inferred from homology"/>
<keyword evidence="5" id="KW-0963">Cytoplasm</keyword>
<dbReference type="SUPFAM" id="SSF64268">
    <property type="entry name" value="PX domain"/>
    <property type="match status" value="1"/>
</dbReference>
<dbReference type="Pfam" id="PF00787">
    <property type="entry name" value="PX"/>
    <property type="match status" value="1"/>
</dbReference>
<comment type="caution">
    <text evidence="13">The sequence shown here is derived from an EMBL/GenBank/DDBJ whole genome shotgun (WGS) entry which is preliminary data.</text>
</comment>
<evidence type="ECO:0000313" key="14">
    <source>
        <dbReference type="Proteomes" id="UP001066276"/>
    </source>
</evidence>
<dbReference type="EMBL" id="JANPWB010000014">
    <property type="protein sequence ID" value="KAJ1100407.1"/>
    <property type="molecule type" value="Genomic_DNA"/>
</dbReference>
<feature type="compositionally biased region" description="Polar residues" evidence="11">
    <location>
        <begin position="239"/>
        <end position="250"/>
    </location>
</feature>
<evidence type="ECO:0000256" key="6">
    <source>
        <dbReference type="ARBA" id="ARBA00022753"/>
    </source>
</evidence>
<comment type="subcellular location">
    <subcellularLocation>
        <location evidence="2">Cytoplasm</location>
    </subcellularLocation>
    <subcellularLocation>
        <location evidence="10">Endomembrane system</location>
        <topology evidence="10">Peripheral membrane protein</topology>
        <orientation evidence="10">Cytoplasmic side</orientation>
    </subcellularLocation>
    <subcellularLocation>
        <location evidence="1">Endosome</location>
    </subcellularLocation>
</comment>
<keyword evidence="8" id="KW-0446">Lipid-binding</keyword>
<dbReference type="GO" id="GO:1901981">
    <property type="term" value="F:phosphatidylinositol phosphate binding"/>
    <property type="evidence" value="ECO:0007669"/>
    <property type="project" value="TreeGrafter"/>
</dbReference>
<evidence type="ECO:0000256" key="3">
    <source>
        <dbReference type="ARBA" id="ARBA00010883"/>
    </source>
</evidence>
<evidence type="ECO:0000313" key="13">
    <source>
        <dbReference type="EMBL" id="KAJ1100407.1"/>
    </source>
</evidence>
<dbReference type="InterPro" id="IPR036871">
    <property type="entry name" value="PX_dom_sf"/>
</dbReference>
<keyword evidence="14" id="KW-1185">Reference proteome</keyword>
<evidence type="ECO:0000256" key="7">
    <source>
        <dbReference type="ARBA" id="ARBA00022927"/>
    </source>
</evidence>
<keyword evidence="4" id="KW-0813">Transport</keyword>
<gene>
    <name evidence="13" type="ORF">NDU88_005493</name>
</gene>
<dbReference type="SMART" id="SM00312">
    <property type="entry name" value="PX"/>
    <property type="match status" value="1"/>
</dbReference>
<dbReference type="FunFam" id="3.30.1520.10:FF:000012">
    <property type="entry name" value="Sorting nexin 10"/>
    <property type="match status" value="1"/>
</dbReference>
<organism evidence="13 14">
    <name type="scientific">Pleurodeles waltl</name>
    <name type="common">Iberian ribbed newt</name>
    <dbReference type="NCBI Taxonomy" id="8319"/>
    <lineage>
        <taxon>Eukaryota</taxon>
        <taxon>Metazoa</taxon>
        <taxon>Chordata</taxon>
        <taxon>Craniata</taxon>
        <taxon>Vertebrata</taxon>
        <taxon>Euteleostomi</taxon>
        <taxon>Amphibia</taxon>
        <taxon>Batrachia</taxon>
        <taxon>Caudata</taxon>
        <taxon>Salamandroidea</taxon>
        <taxon>Salamandridae</taxon>
        <taxon>Pleurodelinae</taxon>
        <taxon>Pleurodeles</taxon>
    </lineage>
</organism>
<dbReference type="InterPro" id="IPR001683">
    <property type="entry name" value="PX_dom"/>
</dbReference>
<accession>A0AAV7MA53</accession>
<dbReference type="GO" id="GO:0006886">
    <property type="term" value="P:intracellular protein transport"/>
    <property type="evidence" value="ECO:0007669"/>
    <property type="project" value="InterPro"/>
</dbReference>
<keyword evidence="7" id="KW-0653">Protein transport</keyword>
<dbReference type="GO" id="GO:0060271">
    <property type="term" value="P:cilium assembly"/>
    <property type="evidence" value="ECO:0007669"/>
    <property type="project" value="TreeGrafter"/>
</dbReference>
<evidence type="ECO:0000256" key="5">
    <source>
        <dbReference type="ARBA" id="ARBA00022490"/>
    </source>
</evidence>
<dbReference type="PANTHER" id="PTHR46209">
    <property type="entry name" value="PX DOMAIN-CONTAINING PROTEIN"/>
    <property type="match status" value="1"/>
</dbReference>
<evidence type="ECO:0000256" key="9">
    <source>
        <dbReference type="ARBA" id="ARBA00023136"/>
    </source>
</evidence>
<dbReference type="PROSITE" id="PS50195">
    <property type="entry name" value="PX"/>
    <property type="match status" value="1"/>
</dbReference>
<sequence length="250" mass="28583">MRSSKCAVKTSFRSDSSRKANPAACRLPANCRPTRVKMLPKEHAKEVISVWVRDPQLQKEDYWHSYVDYEICVHTNSMCFTRKTSRVRRRFREFVWLREKLQNNARLIELPELPPKSPFFKLGNAQQMDERRHGLQDFLEKVLQSSLLLSDSRLHLFLQSQLSTDDIEACVSGHTKYTVADAIRKFASANRRFPAENGEYAIKNYSDSDSESSSSGLGHGDDSISQGRSSDKGHEELKNNFSLPAPVNQS</sequence>
<keyword evidence="6" id="KW-0967">Endosome</keyword>
<dbReference type="Proteomes" id="UP001066276">
    <property type="component" value="Chromosome 10"/>
</dbReference>
<dbReference type="GO" id="GO:0016050">
    <property type="term" value="P:vesicle organization"/>
    <property type="evidence" value="ECO:0007669"/>
    <property type="project" value="TreeGrafter"/>
</dbReference>
<evidence type="ECO:0000256" key="11">
    <source>
        <dbReference type="SAM" id="MobiDB-lite"/>
    </source>
</evidence>
<evidence type="ECO:0000256" key="2">
    <source>
        <dbReference type="ARBA" id="ARBA00004496"/>
    </source>
</evidence>
<evidence type="ECO:0000256" key="1">
    <source>
        <dbReference type="ARBA" id="ARBA00004177"/>
    </source>
</evidence>
<evidence type="ECO:0000256" key="10">
    <source>
        <dbReference type="ARBA" id="ARBA00029433"/>
    </source>
</evidence>
<keyword evidence="9" id="KW-0472">Membrane</keyword>
<evidence type="ECO:0000256" key="8">
    <source>
        <dbReference type="ARBA" id="ARBA00023121"/>
    </source>
</evidence>
<evidence type="ECO:0000256" key="4">
    <source>
        <dbReference type="ARBA" id="ARBA00022448"/>
    </source>
</evidence>
<feature type="region of interest" description="Disordered" evidence="11">
    <location>
        <begin position="204"/>
        <end position="250"/>
    </location>
</feature>
<dbReference type="AlphaFoldDB" id="A0AAV7MA53"/>
<protein>
    <recommendedName>
        <fullName evidence="12">PX domain-containing protein</fullName>
    </recommendedName>
</protein>
<reference evidence="13" key="1">
    <citation type="journal article" date="2022" name="bioRxiv">
        <title>Sequencing and chromosome-scale assembly of the giantPleurodeles waltlgenome.</title>
        <authorList>
            <person name="Brown T."/>
            <person name="Elewa A."/>
            <person name="Iarovenko S."/>
            <person name="Subramanian E."/>
            <person name="Araus A.J."/>
            <person name="Petzold A."/>
            <person name="Susuki M."/>
            <person name="Suzuki K.-i.T."/>
            <person name="Hayashi T."/>
            <person name="Toyoda A."/>
            <person name="Oliveira C."/>
            <person name="Osipova E."/>
            <person name="Leigh N.D."/>
            <person name="Simon A."/>
            <person name="Yun M.H."/>
        </authorList>
    </citation>
    <scope>NUCLEOTIDE SEQUENCE</scope>
    <source>
        <strain evidence="13">20211129_DDA</strain>
        <tissue evidence="13">Liver</tissue>
    </source>
</reference>